<evidence type="ECO:0000313" key="2">
    <source>
        <dbReference type="EMBL" id="CAC9933879.1"/>
    </source>
</evidence>
<gene>
    <name evidence="2" type="ORF">PEPNEM18_01306</name>
</gene>
<organism evidence="2 3">
    <name type="scientific">Aedoeadaptatus nemausensis</name>
    <dbReference type="NCBI Taxonomy" id="2582829"/>
    <lineage>
        <taxon>Bacteria</taxon>
        <taxon>Bacillati</taxon>
        <taxon>Bacillota</taxon>
        <taxon>Tissierellia</taxon>
        <taxon>Tissierellales</taxon>
        <taxon>Peptoniphilaceae</taxon>
        <taxon>Aedoeadaptatus</taxon>
    </lineage>
</organism>
<reference evidence="2 3" key="1">
    <citation type="submission" date="2020-06" db="EMBL/GenBank/DDBJ databases">
        <authorList>
            <person name="Criscuolo A."/>
        </authorList>
    </citation>
    <scope>NUCLEOTIDE SEQUENCE [LARGE SCALE GENOMIC DNA]</scope>
    <source>
        <strain evidence="2">1804121828</strain>
    </source>
</reference>
<proteinExistence type="predicted"/>
<keyword evidence="1" id="KW-0472">Membrane</keyword>
<keyword evidence="1" id="KW-1133">Transmembrane helix</keyword>
<protein>
    <submittedName>
        <fullName evidence="2">Uncharacterized protein</fullName>
    </submittedName>
</protein>
<feature type="transmembrane region" description="Helical" evidence="1">
    <location>
        <begin position="26"/>
        <end position="44"/>
    </location>
</feature>
<name>A0A6V6Y5W4_9FIRM</name>
<evidence type="ECO:0000313" key="3">
    <source>
        <dbReference type="Proteomes" id="UP000586454"/>
    </source>
</evidence>
<accession>A0A6V6Y5W4</accession>
<dbReference type="RefSeq" id="WP_180500412.1">
    <property type="nucleotide sequence ID" value="NZ_CAIJCS010000022.1"/>
</dbReference>
<dbReference type="AlphaFoldDB" id="A0A6V6Y5W4"/>
<keyword evidence="3" id="KW-1185">Reference proteome</keyword>
<comment type="caution">
    <text evidence="2">The sequence shown here is derived from an EMBL/GenBank/DDBJ whole genome shotgun (WGS) entry which is preliminary data.</text>
</comment>
<sequence>MWLILGMAAVLFAFLKCRKPREKRELHRWASLSFTALTLCAFYSDGAARVVREDWGGLMDTMPTLSHALWICALASIFLNGFDLFSKGFRK</sequence>
<dbReference type="Proteomes" id="UP000586454">
    <property type="component" value="Unassembled WGS sequence"/>
</dbReference>
<evidence type="ECO:0000256" key="1">
    <source>
        <dbReference type="SAM" id="Phobius"/>
    </source>
</evidence>
<feature type="transmembrane region" description="Helical" evidence="1">
    <location>
        <begin position="64"/>
        <end position="85"/>
    </location>
</feature>
<dbReference type="EMBL" id="CAIJCS010000022">
    <property type="protein sequence ID" value="CAC9933879.1"/>
    <property type="molecule type" value="Genomic_DNA"/>
</dbReference>
<keyword evidence="1" id="KW-0812">Transmembrane</keyword>